<dbReference type="Pfam" id="PF00849">
    <property type="entry name" value="PseudoU_synth_2"/>
    <property type="match status" value="1"/>
</dbReference>
<dbReference type="InterPro" id="IPR036986">
    <property type="entry name" value="S4_RNA-bd_sf"/>
</dbReference>
<dbReference type="NCBIfam" id="TIGR00093">
    <property type="entry name" value="pseudouridine synthase"/>
    <property type="match status" value="1"/>
</dbReference>
<dbReference type="EMBL" id="MDTU01000001">
    <property type="protein sequence ID" value="ODN43417.1"/>
    <property type="molecule type" value="Genomic_DNA"/>
</dbReference>
<feature type="compositionally biased region" description="Basic and acidic residues" evidence="8">
    <location>
        <begin position="265"/>
        <end position="275"/>
    </location>
</feature>
<dbReference type="SUPFAM" id="SSF55174">
    <property type="entry name" value="Alpha-L RNA-binding motif"/>
    <property type="match status" value="1"/>
</dbReference>
<comment type="catalytic activity">
    <reaction evidence="4">
        <text>uridine(2605) in 23S rRNA = pseudouridine(2605) in 23S rRNA</text>
        <dbReference type="Rhea" id="RHEA:42520"/>
        <dbReference type="Rhea" id="RHEA-COMP:10095"/>
        <dbReference type="Rhea" id="RHEA-COMP:10096"/>
        <dbReference type="ChEBI" id="CHEBI:65314"/>
        <dbReference type="ChEBI" id="CHEBI:65315"/>
        <dbReference type="EC" id="5.4.99.22"/>
    </reaction>
</comment>
<comment type="similarity">
    <text evidence="1 7">Belongs to the pseudouridine synthase RsuA family.</text>
</comment>
<dbReference type="InterPro" id="IPR000748">
    <property type="entry name" value="PsdUridine_synth_RsuA/RluB/E/F"/>
</dbReference>
<dbReference type="CDD" id="cd00165">
    <property type="entry name" value="S4"/>
    <property type="match status" value="1"/>
</dbReference>
<evidence type="ECO:0000313" key="10">
    <source>
        <dbReference type="EMBL" id="ODN43417.1"/>
    </source>
</evidence>
<keyword evidence="2 6" id="KW-0694">RNA-binding</keyword>
<accession>A0ABX3A5B1</accession>
<dbReference type="NCBIfam" id="NF007976">
    <property type="entry name" value="PRK10700.1"/>
    <property type="match status" value="1"/>
</dbReference>
<evidence type="ECO:0000313" key="11">
    <source>
        <dbReference type="Proteomes" id="UP000094329"/>
    </source>
</evidence>
<keyword evidence="11" id="KW-1185">Reference proteome</keyword>
<organism evidence="10 11">
    <name type="scientific">Piscirickettsia litoralis</name>
    <dbReference type="NCBI Taxonomy" id="1891921"/>
    <lineage>
        <taxon>Bacteria</taxon>
        <taxon>Pseudomonadati</taxon>
        <taxon>Pseudomonadota</taxon>
        <taxon>Gammaproteobacteria</taxon>
        <taxon>Thiotrichales</taxon>
        <taxon>Piscirickettsiaceae</taxon>
        <taxon>Piscirickettsia</taxon>
    </lineage>
</organism>
<reference evidence="10 11" key="1">
    <citation type="submission" date="2016-08" db="EMBL/GenBank/DDBJ databases">
        <title>Draft genome sequence of Candidatus Piscirickettsia litoralis, from seawater.</title>
        <authorList>
            <person name="Wan X."/>
            <person name="Lee A.J."/>
            <person name="Hou S."/>
            <person name="Donachie S.P."/>
        </authorList>
    </citation>
    <scope>NUCLEOTIDE SEQUENCE [LARGE SCALE GENOMIC DNA]</scope>
    <source>
        <strain evidence="10 11">Y2</strain>
    </source>
</reference>
<feature type="domain" description="RNA-binding S4" evidence="9">
    <location>
        <begin position="9"/>
        <end position="69"/>
    </location>
</feature>
<dbReference type="Proteomes" id="UP000094329">
    <property type="component" value="Unassembled WGS sequence"/>
</dbReference>
<dbReference type="SUPFAM" id="SSF55120">
    <property type="entry name" value="Pseudouridine synthase"/>
    <property type="match status" value="1"/>
</dbReference>
<dbReference type="Pfam" id="PF01479">
    <property type="entry name" value="S4"/>
    <property type="match status" value="1"/>
</dbReference>
<comment type="caution">
    <text evidence="10">The sequence shown here is derived from an EMBL/GenBank/DDBJ whole genome shotgun (WGS) entry which is preliminary data.</text>
</comment>
<evidence type="ECO:0000256" key="7">
    <source>
        <dbReference type="RuleBase" id="RU003887"/>
    </source>
</evidence>
<dbReference type="InterPro" id="IPR050343">
    <property type="entry name" value="RsuA_PseudoU_synthase"/>
</dbReference>
<feature type="region of interest" description="Disordered" evidence="8">
    <location>
        <begin position="250"/>
        <end position="275"/>
    </location>
</feature>
<dbReference type="PANTHER" id="PTHR47683">
    <property type="entry name" value="PSEUDOURIDINE SYNTHASE FAMILY PROTEIN-RELATED"/>
    <property type="match status" value="1"/>
</dbReference>
<dbReference type="CDD" id="cd02556">
    <property type="entry name" value="PseudoU_synth_RluB"/>
    <property type="match status" value="1"/>
</dbReference>
<protein>
    <recommendedName>
        <fullName evidence="7">Pseudouridine synthase</fullName>
        <ecNumber evidence="7">5.4.99.-</ecNumber>
    </recommendedName>
</protein>
<evidence type="ECO:0000256" key="3">
    <source>
        <dbReference type="ARBA" id="ARBA00023235"/>
    </source>
</evidence>
<dbReference type="InterPro" id="IPR020103">
    <property type="entry name" value="PsdUridine_synth_cat_dom_sf"/>
</dbReference>
<evidence type="ECO:0000256" key="1">
    <source>
        <dbReference type="ARBA" id="ARBA00008348"/>
    </source>
</evidence>
<dbReference type="PANTHER" id="PTHR47683:SF3">
    <property type="entry name" value="RIBOSOMAL LARGE SUBUNIT PSEUDOURIDINE SYNTHASE B"/>
    <property type="match status" value="1"/>
</dbReference>
<dbReference type="Gene3D" id="3.10.290.10">
    <property type="entry name" value="RNA-binding S4 domain"/>
    <property type="match status" value="1"/>
</dbReference>
<proteinExistence type="inferred from homology"/>
<evidence type="ECO:0000256" key="5">
    <source>
        <dbReference type="ARBA" id="ARBA00037383"/>
    </source>
</evidence>
<dbReference type="RefSeq" id="WP_069313214.1">
    <property type="nucleotide sequence ID" value="NZ_MDTU01000001.1"/>
</dbReference>
<dbReference type="Gene3D" id="3.30.2350.10">
    <property type="entry name" value="Pseudouridine synthase"/>
    <property type="match status" value="1"/>
</dbReference>
<evidence type="ECO:0000259" key="9">
    <source>
        <dbReference type="SMART" id="SM00363"/>
    </source>
</evidence>
<dbReference type="PROSITE" id="PS01149">
    <property type="entry name" value="PSI_RSU"/>
    <property type="match status" value="1"/>
</dbReference>
<comment type="function">
    <text evidence="5">Responsible for synthesis of pseudouridine from uracil-2605 in 23S ribosomal RNA.</text>
</comment>
<name>A0ABX3A5B1_9GAMM</name>
<gene>
    <name evidence="10" type="ORF">BGC07_11400</name>
</gene>
<evidence type="ECO:0000256" key="8">
    <source>
        <dbReference type="SAM" id="MobiDB-lite"/>
    </source>
</evidence>
<evidence type="ECO:0000256" key="6">
    <source>
        <dbReference type="PROSITE-ProRule" id="PRU00182"/>
    </source>
</evidence>
<evidence type="ECO:0000256" key="2">
    <source>
        <dbReference type="ARBA" id="ARBA00022884"/>
    </source>
</evidence>
<dbReference type="InterPro" id="IPR006145">
    <property type="entry name" value="PsdUridine_synth_RsuA/RluA"/>
</dbReference>
<keyword evidence="3 7" id="KW-0413">Isomerase</keyword>
<dbReference type="EC" id="5.4.99.-" evidence="7"/>
<dbReference type="SMART" id="SM00363">
    <property type="entry name" value="S4"/>
    <property type="match status" value="1"/>
</dbReference>
<dbReference type="InterPro" id="IPR018496">
    <property type="entry name" value="PsdUridine_synth_RsuA/RluB_CS"/>
</dbReference>
<sequence>MTENKENGEKLQKVLAQLGLASRREIERWINDGRVMVNGEVAQTGMRVTPDAKVIVDGRLVKLIQKEERPRVILYNKPEGEVCTRDDPEGRKTVFDNLPSLKQGRWIMVGRLDINTGGLLLFTTSGELANHLMHPRYEIEREYAVRVLGQVTDETIINLKEGVELDDGPASFDRIEYKGGDGANCWYHVILREGRNREVRRLWESQGVKVSRLMRVRYGSVSLPRRVPRGKWEYIEGKALDKLAESVKFSIPEMPKKKQGQSRKPQAERNRQRRR</sequence>
<dbReference type="InterPro" id="IPR002942">
    <property type="entry name" value="S4_RNA-bd"/>
</dbReference>
<dbReference type="PROSITE" id="PS50889">
    <property type="entry name" value="S4"/>
    <property type="match status" value="1"/>
</dbReference>
<evidence type="ECO:0000256" key="4">
    <source>
        <dbReference type="ARBA" id="ARBA00036944"/>
    </source>
</evidence>